<dbReference type="SUPFAM" id="SSF52540">
    <property type="entry name" value="P-loop containing nucleoside triphosphate hydrolases"/>
    <property type="match status" value="1"/>
</dbReference>
<dbReference type="OrthoDB" id="9810761at2"/>
<evidence type="ECO:0008006" key="3">
    <source>
        <dbReference type="Google" id="ProtNLM"/>
    </source>
</evidence>
<dbReference type="AlphaFoldDB" id="A0A5B8C458"/>
<organism evidence="1 2">
    <name type="scientific">Georgenia yuyongxinii</name>
    <dbReference type="NCBI Taxonomy" id="2589797"/>
    <lineage>
        <taxon>Bacteria</taxon>
        <taxon>Bacillati</taxon>
        <taxon>Actinomycetota</taxon>
        <taxon>Actinomycetes</taxon>
        <taxon>Micrococcales</taxon>
        <taxon>Bogoriellaceae</taxon>
        <taxon>Georgenia</taxon>
    </lineage>
</organism>
<dbReference type="Proteomes" id="UP000314616">
    <property type="component" value="Chromosome"/>
</dbReference>
<dbReference type="RefSeq" id="WP_139927529.1">
    <property type="nucleotide sequence ID" value="NZ_CP040915.1"/>
</dbReference>
<proteinExistence type="predicted"/>
<protein>
    <recommendedName>
        <fullName evidence="3">Pilus assembly protein CpaF</fullName>
    </recommendedName>
</protein>
<sequence>MDEGVSLLESEVRELVRRRGVDPVRDAASVRSLVAAALADYDDRSLAGLVPPLADPGAAAKEVVDAVAGLGPLQQYLDDPEVEELWINEPGKVFVARAGRPELTTTILDEAQVRELVERMLRVSGRRLDLSTPFVDASLATGERVHAGCN</sequence>
<accession>A0A5B8C458</accession>
<evidence type="ECO:0000313" key="1">
    <source>
        <dbReference type="EMBL" id="QDC24085.1"/>
    </source>
</evidence>
<reference evidence="1 2" key="1">
    <citation type="submission" date="2019-05" db="EMBL/GenBank/DDBJ databases">
        <title>Georgenia *** sp. nov., and Georgenia *** sp. nov., isolated from the intestinal contents of plateau pika (Ochotona curzoniae) in the Qinghai-Tibet plateau of China.</title>
        <authorList>
            <person name="Tian Z."/>
        </authorList>
    </citation>
    <scope>NUCLEOTIDE SEQUENCE [LARGE SCALE GENOMIC DNA]</scope>
    <source>
        <strain evidence="1 2">Z443</strain>
    </source>
</reference>
<evidence type="ECO:0000313" key="2">
    <source>
        <dbReference type="Proteomes" id="UP000314616"/>
    </source>
</evidence>
<dbReference type="InterPro" id="IPR027417">
    <property type="entry name" value="P-loop_NTPase"/>
</dbReference>
<name>A0A5B8C458_9MICO</name>
<gene>
    <name evidence="1" type="ORF">FE374_05080</name>
</gene>
<dbReference type="EMBL" id="CP040915">
    <property type="protein sequence ID" value="QDC24085.1"/>
    <property type="molecule type" value="Genomic_DNA"/>
</dbReference>
<dbReference type="KEGG" id="gyu:FE374_05080"/>
<dbReference type="Gene3D" id="3.30.450.380">
    <property type="match status" value="1"/>
</dbReference>